<protein>
    <submittedName>
        <fullName evidence="2">Uncharacterized protein</fullName>
    </submittedName>
</protein>
<evidence type="ECO:0000256" key="1">
    <source>
        <dbReference type="SAM" id="SignalP"/>
    </source>
</evidence>
<name>A0ABD3HVR5_9MARC</name>
<reference evidence="2 3" key="1">
    <citation type="submission" date="2024-09" db="EMBL/GenBank/DDBJ databases">
        <title>Chromosome-scale assembly of Riccia sorocarpa.</title>
        <authorList>
            <person name="Paukszto L."/>
        </authorList>
    </citation>
    <scope>NUCLEOTIDE SEQUENCE [LARGE SCALE GENOMIC DNA]</scope>
    <source>
        <strain evidence="2">LP-2024</strain>
        <tissue evidence="2">Aerial parts of the thallus</tissue>
    </source>
</reference>
<dbReference type="Proteomes" id="UP001633002">
    <property type="component" value="Unassembled WGS sequence"/>
</dbReference>
<evidence type="ECO:0000313" key="2">
    <source>
        <dbReference type="EMBL" id="KAL3694612.1"/>
    </source>
</evidence>
<gene>
    <name evidence="2" type="ORF">R1sor_008263</name>
</gene>
<feature type="chain" id="PRO_5044893298" evidence="1">
    <location>
        <begin position="16"/>
        <end position="78"/>
    </location>
</feature>
<dbReference type="EMBL" id="JBJQOH010000003">
    <property type="protein sequence ID" value="KAL3694612.1"/>
    <property type="molecule type" value="Genomic_DNA"/>
</dbReference>
<keyword evidence="3" id="KW-1185">Reference proteome</keyword>
<comment type="caution">
    <text evidence="2">The sequence shown here is derived from an EMBL/GenBank/DDBJ whole genome shotgun (WGS) entry which is preliminary data.</text>
</comment>
<organism evidence="2 3">
    <name type="scientific">Riccia sorocarpa</name>
    <dbReference type="NCBI Taxonomy" id="122646"/>
    <lineage>
        <taxon>Eukaryota</taxon>
        <taxon>Viridiplantae</taxon>
        <taxon>Streptophyta</taxon>
        <taxon>Embryophyta</taxon>
        <taxon>Marchantiophyta</taxon>
        <taxon>Marchantiopsida</taxon>
        <taxon>Marchantiidae</taxon>
        <taxon>Marchantiales</taxon>
        <taxon>Ricciaceae</taxon>
        <taxon>Riccia</taxon>
    </lineage>
</organism>
<dbReference type="AlphaFoldDB" id="A0ABD3HVR5"/>
<feature type="signal peptide" evidence="1">
    <location>
        <begin position="1"/>
        <end position="15"/>
    </location>
</feature>
<sequence>MWLVLLVFLIGTVEIDSPFGEKRLDRETPVVPGSVVEATRGDWMRAEFSASLAGLSGCGVFVDVFGTHACLAMGAPVD</sequence>
<accession>A0ABD3HVR5</accession>
<keyword evidence="1" id="KW-0732">Signal</keyword>
<evidence type="ECO:0000313" key="3">
    <source>
        <dbReference type="Proteomes" id="UP001633002"/>
    </source>
</evidence>
<proteinExistence type="predicted"/>